<evidence type="ECO:0000256" key="3">
    <source>
        <dbReference type="ARBA" id="ARBA00022525"/>
    </source>
</evidence>
<comment type="caution">
    <text evidence="14">The sequence shown here is derived from an EMBL/GenBank/DDBJ whole genome shotgun (WGS) entry which is preliminary data.</text>
</comment>
<feature type="domain" description="Peptidase M6-like" evidence="12">
    <location>
        <begin position="151"/>
        <end position="472"/>
    </location>
</feature>
<dbReference type="Pfam" id="PF05547">
    <property type="entry name" value="Peptidase_M6"/>
    <property type="match status" value="1"/>
</dbReference>
<dbReference type="PANTHER" id="PTHR13062:SF12">
    <property type="entry name" value="ALPHA-2-MACROGLOBULIN DOMAIN-CONTAINING PROTEIN"/>
    <property type="match status" value="1"/>
</dbReference>
<feature type="chain" id="PRO_5045399331" evidence="11">
    <location>
        <begin position="28"/>
        <end position="879"/>
    </location>
</feature>
<dbReference type="Pfam" id="PF20773">
    <property type="entry name" value="InhA-like_MAM"/>
    <property type="match status" value="1"/>
</dbReference>
<protein>
    <submittedName>
        <fullName evidence="14">Immune inhibitor A</fullName>
    </submittedName>
</protein>
<evidence type="ECO:0000256" key="7">
    <source>
        <dbReference type="ARBA" id="ARBA00022801"/>
    </source>
</evidence>
<evidence type="ECO:0000256" key="10">
    <source>
        <dbReference type="SAM" id="MobiDB-lite"/>
    </source>
</evidence>
<dbReference type="RefSeq" id="WP_345506614.1">
    <property type="nucleotide sequence ID" value="NZ_BAABIW010000009.1"/>
</dbReference>
<evidence type="ECO:0000259" key="12">
    <source>
        <dbReference type="Pfam" id="PF05547"/>
    </source>
</evidence>
<comment type="subcellular location">
    <subcellularLocation>
        <location evidence="2">Secreted</location>
    </subcellularLocation>
</comment>
<organism evidence="14 15">
    <name type="scientific">Terrabacter aeriphilus</name>
    <dbReference type="NCBI Taxonomy" id="515662"/>
    <lineage>
        <taxon>Bacteria</taxon>
        <taxon>Bacillati</taxon>
        <taxon>Actinomycetota</taxon>
        <taxon>Actinomycetes</taxon>
        <taxon>Micrococcales</taxon>
        <taxon>Intrasporangiaceae</taxon>
        <taxon>Terrabacter</taxon>
    </lineage>
</organism>
<evidence type="ECO:0000256" key="1">
    <source>
        <dbReference type="ARBA" id="ARBA00001947"/>
    </source>
</evidence>
<comment type="cofactor">
    <cofactor evidence="1">
        <name>Zn(2+)</name>
        <dbReference type="ChEBI" id="CHEBI:29105"/>
    </cofactor>
</comment>
<dbReference type="InterPro" id="IPR048665">
    <property type="entry name" value="InhA-like_VEG"/>
</dbReference>
<feature type="domain" description="Immune inhibitor A-like metallopeptidase VEG" evidence="13">
    <location>
        <begin position="700"/>
        <end position="828"/>
    </location>
</feature>
<dbReference type="SUPFAM" id="SSF55486">
    <property type="entry name" value="Metalloproteases ('zincins'), catalytic domain"/>
    <property type="match status" value="1"/>
</dbReference>
<reference evidence="15" key="1">
    <citation type="journal article" date="2019" name="Int. J. Syst. Evol. Microbiol.">
        <title>The Global Catalogue of Microorganisms (GCM) 10K type strain sequencing project: providing services to taxonomists for standard genome sequencing and annotation.</title>
        <authorList>
            <consortium name="The Broad Institute Genomics Platform"/>
            <consortium name="The Broad Institute Genome Sequencing Center for Infectious Disease"/>
            <person name="Wu L."/>
            <person name="Ma J."/>
        </authorList>
    </citation>
    <scope>NUCLEOTIDE SEQUENCE [LARGE SCALE GENOMIC DNA]</scope>
    <source>
        <strain evidence="15">JCM 17687</strain>
    </source>
</reference>
<dbReference type="PANTHER" id="PTHR13062">
    <property type="entry name" value="COLLAGENASE"/>
    <property type="match status" value="1"/>
</dbReference>
<evidence type="ECO:0000256" key="9">
    <source>
        <dbReference type="ARBA" id="ARBA00023049"/>
    </source>
</evidence>
<accession>A0ABP9J8G4</accession>
<keyword evidence="5" id="KW-0479">Metal-binding</keyword>
<dbReference type="EMBL" id="BAABIW010000009">
    <property type="protein sequence ID" value="GAA5022471.1"/>
    <property type="molecule type" value="Genomic_DNA"/>
</dbReference>
<dbReference type="Proteomes" id="UP001500427">
    <property type="component" value="Unassembled WGS sequence"/>
</dbReference>
<keyword evidence="9" id="KW-0482">Metalloprotease</keyword>
<dbReference type="NCBIfam" id="TIGR03296">
    <property type="entry name" value="M6dom_TIGR03296"/>
    <property type="match status" value="1"/>
</dbReference>
<evidence type="ECO:0000256" key="6">
    <source>
        <dbReference type="ARBA" id="ARBA00022729"/>
    </source>
</evidence>
<dbReference type="InterPro" id="IPR008757">
    <property type="entry name" value="Peptidase_M6-like_domain"/>
</dbReference>
<proteinExistence type="predicted"/>
<evidence type="ECO:0000256" key="2">
    <source>
        <dbReference type="ARBA" id="ARBA00004613"/>
    </source>
</evidence>
<feature type="signal peptide" evidence="11">
    <location>
        <begin position="1"/>
        <end position="27"/>
    </location>
</feature>
<feature type="compositionally biased region" description="Low complexity" evidence="10">
    <location>
        <begin position="120"/>
        <end position="135"/>
    </location>
</feature>
<evidence type="ECO:0000256" key="5">
    <source>
        <dbReference type="ARBA" id="ARBA00022723"/>
    </source>
</evidence>
<name>A0ABP9J8G4_9MICO</name>
<evidence type="ECO:0000256" key="4">
    <source>
        <dbReference type="ARBA" id="ARBA00022670"/>
    </source>
</evidence>
<evidence type="ECO:0000313" key="14">
    <source>
        <dbReference type="EMBL" id="GAA5022471.1"/>
    </source>
</evidence>
<evidence type="ECO:0000256" key="11">
    <source>
        <dbReference type="SAM" id="SignalP"/>
    </source>
</evidence>
<keyword evidence="7" id="KW-0378">Hydrolase</keyword>
<keyword evidence="3" id="KW-0964">Secreted</keyword>
<keyword evidence="15" id="KW-1185">Reference proteome</keyword>
<evidence type="ECO:0000259" key="13">
    <source>
        <dbReference type="Pfam" id="PF20774"/>
    </source>
</evidence>
<gene>
    <name evidence="14" type="ORF">GCM10023258_12760</name>
</gene>
<dbReference type="Pfam" id="PF20774">
    <property type="entry name" value="InhA-like_VEG"/>
    <property type="match status" value="1"/>
</dbReference>
<evidence type="ECO:0000313" key="15">
    <source>
        <dbReference type="Proteomes" id="UP001500427"/>
    </source>
</evidence>
<sequence>MTHHSLGGRSRLFALVATSALTVGAFAASPVPAALAASTPSAAPAAGGGSSAVPVVGVHPAAGSGKGVVRSTDDNLRSPLAVRQDALRQRALEARLRGEPAAQGAVVKVGGTAAAAADAATAAPNARSSTSASGSTKGGGKGGHTKGDKGQYVQLEREGTDKIFVVLVEFGDEQYPNPIFQGPPPDGSTTDVTGPRHNEIPAPNRRVDNSTLWQKDFTRAHYENMYFNRMAKYYERQSSGRYSVEGAVTEWVKVPFNEALYGRNYCGSIVCNTSTALVRDALAVWVKGRLDAGQTMEQISAYLKTFDQQDRYDIDGDGNFDEPDGVIDHFQIVHAGGDEAAGDPNQGSDAIWSHRSFAAVQAGGPLGAGVDIGSNSGLVSSSLVPNNPTGVWVGDYTVQPENGGLGVFAHEFGHDLGLPDLYDTSGNTGGAENNTAFWSLMSSGANIGDGGRDGIGDNPTDLGAYELFQLGWLQPQGKKGPFYAVARAGERSWHALGSNVPAQKRTVQAIFTVLPDKQVPLELGDPFEGSKLYYSGAADDLDTTMTKSVALPSGTVGLSAKVRYNIEEDWDYAYLRVSSDGGTTWTQVPTNLSRTTDPNGNNLGQGFTGLQADWTDLTADLTPWAGSTVQLQLRYKMDAAQVGNPGVATPPPGLQVDAITVTGQPLDGAESDTGWTFDPADGSGFRASTGRVERGFFNAYIAENRQYDGYDRSLRTAYNFGFPKRPDWVETYRYQNGMLVNYWDGSQSDNNVGDHPGSGLVLPVDAHPQFSHWSDGTLMRNRILSYDSTFGLEKTDAITLHNPADGSKGRIASKKAVPAFDDTKTWWFDQDRHGATGAHPGRYQPGWYSVDVPKTGTVIRVVKSHQKGGVLTVLVTPKR</sequence>
<feature type="region of interest" description="Disordered" evidence="10">
    <location>
        <begin position="120"/>
        <end position="153"/>
    </location>
</feature>
<evidence type="ECO:0000256" key="8">
    <source>
        <dbReference type="ARBA" id="ARBA00022833"/>
    </source>
</evidence>
<keyword evidence="4" id="KW-0645">Protease</keyword>
<keyword evidence="6 11" id="KW-0732">Signal</keyword>
<keyword evidence="8" id="KW-0862">Zinc</keyword>